<sequence>MDLIAEIGWNHMGDFDLIEKMTRAAAEAGATYAKFQTWSEPQLKAGPWDDDGRRDIYKKAQLSVEDFQKTKAVCEANNVGFLTSLFNPEDIEPMAAISDAAIKIPSPEISNIRLLEGVAKRFKKVFFSTGASTEQEIDTALSILRKGSAEIVILHCVSLYPCPDEKVNLPRIATLRTKHDKVGFSDHTPDNLSALFAVGMGVDCIEKHFTIDNNLPGRDNLFALLPDAFKEIAEAAARFQAMNADLGLNFLPEEQEVREVYRGRWSQEA</sequence>
<dbReference type="Proteomes" id="UP000269883">
    <property type="component" value="Chromosome"/>
</dbReference>
<dbReference type="PANTHER" id="PTHR42966:SF1">
    <property type="entry name" value="SIALIC ACID SYNTHASE"/>
    <property type="match status" value="1"/>
</dbReference>
<dbReference type="EMBL" id="AP017378">
    <property type="protein sequence ID" value="BBD09582.1"/>
    <property type="molecule type" value="Genomic_DNA"/>
</dbReference>
<dbReference type="AlphaFoldDB" id="A0A2Z6B250"/>
<dbReference type="Gene3D" id="3.20.20.70">
    <property type="entry name" value="Aldolase class I"/>
    <property type="match status" value="1"/>
</dbReference>
<reference evidence="2 3" key="1">
    <citation type="journal article" date="2018" name="Sci. Adv.">
        <title>Multi-heme cytochromes provide a pathway for survival in energy-limited environments.</title>
        <authorList>
            <person name="Deng X."/>
            <person name="Dohmae N."/>
            <person name="Nealson K.H."/>
            <person name="Hashimoto K."/>
            <person name="Okamoto A."/>
        </authorList>
    </citation>
    <scope>NUCLEOTIDE SEQUENCE [LARGE SCALE GENOMIC DNA]</scope>
    <source>
        <strain evidence="2 3">IS5</strain>
    </source>
</reference>
<dbReference type="RefSeq" id="WP_172961771.1">
    <property type="nucleotide sequence ID" value="NZ_AP017378.1"/>
</dbReference>
<dbReference type="Pfam" id="PF03102">
    <property type="entry name" value="NeuB"/>
    <property type="match status" value="1"/>
</dbReference>
<organism evidence="2 3">
    <name type="scientific">Desulfovibrio ferrophilus</name>
    <dbReference type="NCBI Taxonomy" id="241368"/>
    <lineage>
        <taxon>Bacteria</taxon>
        <taxon>Pseudomonadati</taxon>
        <taxon>Thermodesulfobacteriota</taxon>
        <taxon>Desulfovibrionia</taxon>
        <taxon>Desulfovibrionales</taxon>
        <taxon>Desulfovibrionaceae</taxon>
        <taxon>Desulfovibrio</taxon>
    </lineage>
</organism>
<evidence type="ECO:0000259" key="1">
    <source>
        <dbReference type="Pfam" id="PF03102"/>
    </source>
</evidence>
<dbReference type="SUPFAM" id="SSF51569">
    <property type="entry name" value="Aldolase"/>
    <property type="match status" value="1"/>
</dbReference>
<dbReference type="GO" id="GO:0047444">
    <property type="term" value="F:N-acylneuraminate-9-phosphate synthase activity"/>
    <property type="evidence" value="ECO:0007669"/>
    <property type="project" value="TreeGrafter"/>
</dbReference>
<gene>
    <name evidence="2" type="ORF">DFE_2856</name>
</gene>
<protein>
    <submittedName>
        <fullName evidence="2">N-acetylneuraminic acid synthetase</fullName>
    </submittedName>
</protein>
<proteinExistence type="predicted"/>
<dbReference type="InterPro" id="IPR051690">
    <property type="entry name" value="PseI-like"/>
</dbReference>
<dbReference type="InterPro" id="IPR013785">
    <property type="entry name" value="Aldolase_TIM"/>
</dbReference>
<dbReference type="KEGG" id="dfl:DFE_2856"/>
<feature type="domain" description="PseI/NeuA/B-like" evidence="1">
    <location>
        <begin position="23"/>
        <end position="241"/>
    </location>
</feature>
<name>A0A2Z6B250_9BACT</name>
<evidence type="ECO:0000313" key="2">
    <source>
        <dbReference type="EMBL" id="BBD09582.1"/>
    </source>
</evidence>
<accession>A0A2Z6B250</accession>
<dbReference type="PANTHER" id="PTHR42966">
    <property type="entry name" value="N-ACETYLNEURAMINATE SYNTHASE"/>
    <property type="match status" value="1"/>
</dbReference>
<keyword evidence="3" id="KW-1185">Reference proteome</keyword>
<dbReference type="InterPro" id="IPR013132">
    <property type="entry name" value="PseI/NeuA/B-like_N"/>
</dbReference>
<evidence type="ECO:0000313" key="3">
    <source>
        <dbReference type="Proteomes" id="UP000269883"/>
    </source>
</evidence>
<dbReference type="GO" id="GO:0016051">
    <property type="term" value="P:carbohydrate biosynthetic process"/>
    <property type="evidence" value="ECO:0007669"/>
    <property type="project" value="InterPro"/>
</dbReference>